<dbReference type="CDD" id="cd20823">
    <property type="entry name" value="C1_ScPKC1-like_rpt2"/>
    <property type="match status" value="1"/>
</dbReference>
<dbReference type="Proteomes" id="UP000070444">
    <property type="component" value="Unassembled WGS sequence"/>
</dbReference>
<sequence length="698" mass="80520">MEIINDKLTKCESYISRQKQYLLAMDSMSRDYIRDHAMVAQCHQEIADINRNIEFLNNQLNYLKTEKTILVREQAQDDTLPDSAYLEQVNVMGNSLTLRKLTDESLTIDRITFKIQEIEYKRNIDIRLKDGFDKLLKILSIGKESNDRKDLIEAKKNVENCQHRISLFDRALKRYININDINNLEYKQNHLIWKNPASRRPMTGNLSVKIQSAKNLFRLNNDELYVSVRVDGFTKQQTKPTKTDRWLEEFEMMVEKANELELIVYGTRSGNNPVPIGIFWIPIREIAEAVRTGAFNQGGWMNYNDTMKSEQGVNIQQTIDNGNFVESWFTLEPIGQLELKLGFTKANRPLRTHSKLGRQGAVKKKKEQIIQHNGHNFVIKQFYNIMTCALCNEFLMRGSGFQCEDCGFFCHKKCGPQVLFKCISKTSGEVDAETINHHIPHRFEFTTNLSPNWCCHCGHLLPLGKKACKRCKSCSTMAHNECFHLVPDLCGLSMKEANGILTAIRRVKQDISSKSELTVKGKSDSAIDQLTQGVNKLSTEVRKTVIEDFHFMAVLGRGNFGKVMLSEEKSTKNLFAIKVLKKDLIIQSHDLDSLRAERRVFMTANKDRHPFLLGLHSCFQSPTRIYFVMEYIQGGDLMYHIQQQPFSVQQTKFYAIEVLLGLEHLHRNNIVYRDLKLDNILLDLDGHVRIADFGLCKE</sequence>
<dbReference type="InterPro" id="IPR017441">
    <property type="entry name" value="Protein_kinase_ATP_BS"/>
</dbReference>
<dbReference type="STRING" id="796925.A0A137NWE1"/>
<keyword evidence="14" id="KW-0175">Coiled coil</keyword>
<dbReference type="Pfam" id="PF00168">
    <property type="entry name" value="C2"/>
    <property type="match status" value="1"/>
</dbReference>
<evidence type="ECO:0000256" key="13">
    <source>
        <dbReference type="PROSITE-ProRule" id="PRU10141"/>
    </source>
</evidence>
<dbReference type="InterPro" id="IPR000719">
    <property type="entry name" value="Prot_kinase_dom"/>
</dbReference>
<keyword evidence="3" id="KW-0808">Transferase</keyword>
<dbReference type="Gene3D" id="3.30.200.20">
    <property type="entry name" value="Phosphorylase Kinase, domain 1"/>
    <property type="match status" value="1"/>
</dbReference>
<reference evidence="18 19" key="1">
    <citation type="journal article" date="2015" name="Genome Biol. Evol.">
        <title>Phylogenomic analyses indicate that early fungi evolved digesting cell walls of algal ancestors of land plants.</title>
        <authorList>
            <person name="Chang Y."/>
            <person name="Wang S."/>
            <person name="Sekimoto S."/>
            <person name="Aerts A.L."/>
            <person name="Choi C."/>
            <person name="Clum A."/>
            <person name="LaButti K.M."/>
            <person name="Lindquist E.A."/>
            <person name="Yee Ngan C."/>
            <person name="Ohm R.A."/>
            <person name="Salamov A.A."/>
            <person name="Grigoriev I.V."/>
            <person name="Spatafora J.W."/>
            <person name="Berbee M.L."/>
        </authorList>
    </citation>
    <scope>NUCLEOTIDE SEQUENCE [LARGE SCALE GENOMIC DNA]</scope>
    <source>
        <strain evidence="18 19">NRRL 28638</strain>
    </source>
</reference>
<feature type="binding site" evidence="13">
    <location>
        <position position="578"/>
    </location>
    <ligand>
        <name>ATP</name>
        <dbReference type="ChEBI" id="CHEBI:30616"/>
    </ligand>
</feature>
<dbReference type="AlphaFoldDB" id="A0A137NWE1"/>
<feature type="domain" description="Phorbol-ester/DAG-type" evidence="17">
    <location>
        <begin position="374"/>
        <end position="422"/>
    </location>
</feature>
<dbReference type="SMART" id="SM00109">
    <property type="entry name" value="C1"/>
    <property type="match status" value="2"/>
</dbReference>
<evidence type="ECO:0000256" key="8">
    <source>
        <dbReference type="ARBA" id="ARBA00022840"/>
    </source>
</evidence>
<organism evidence="18 19">
    <name type="scientific">Conidiobolus coronatus (strain ATCC 28846 / CBS 209.66 / NRRL 28638)</name>
    <name type="common">Delacroixia coronata</name>
    <dbReference type="NCBI Taxonomy" id="796925"/>
    <lineage>
        <taxon>Eukaryota</taxon>
        <taxon>Fungi</taxon>
        <taxon>Fungi incertae sedis</taxon>
        <taxon>Zoopagomycota</taxon>
        <taxon>Entomophthoromycotina</taxon>
        <taxon>Entomophthoromycetes</taxon>
        <taxon>Entomophthorales</taxon>
        <taxon>Ancylistaceae</taxon>
        <taxon>Conidiobolus</taxon>
    </lineage>
</organism>
<evidence type="ECO:0000259" key="16">
    <source>
        <dbReference type="PROSITE" id="PS50011"/>
    </source>
</evidence>
<dbReference type="SUPFAM" id="SSF56112">
    <property type="entry name" value="Protein kinase-like (PK-like)"/>
    <property type="match status" value="1"/>
</dbReference>
<evidence type="ECO:0000256" key="9">
    <source>
        <dbReference type="ARBA" id="ARBA00047272"/>
    </source>
</evidence>
<evidence type="ECO:0000256" key="11">
    <source>
        <dbReference type="ARBA" id="ARBA00047899"/>
    </source>
</evidence>
<dbReference type="GO" id="GO:0046872">
    <property type="term" value="F:metal ion binding"/>
    <property type="evidence" value="ECO:0007669"/>
    <property type="project" value="UniProtKB-KW"/>
</dbReference>
<evidence type="ECO:0000256" key="4">
    <source>
        <dbReference type="ARBA" id="ARBA00022723"/>
    </source>
</evidence>
<feature type="non-terminal residue" evidence="18">
    <location>
        <position position="698"/>
    </location>
</feature>
<dbReference type="SUPFAM" id="SSF49562">
    <property type="entry name" value="C2 domain (Calcium/lipid-binding domain, CaLB)"/>
    <property type="match status" value="1"/>
</dbReference>
<comment type="catalytic activity">
    <reaction evidence="9">
        <text>L-threonyl-[protein] + ATP = O-phospho-L-threonyl-[protein] + ADP + H(+)</text>
        <dbReference type="Rhea" id="RHEA:46608"/>
        <dbReference type="Rhea" id="RHEA-COMP:11060"/>
        <dbReference type="Rhea" id="RHEA-COMP:11605"/>
        <dbReference type="ChEBI" id="CHEBI:15378"/>
        <dbReference type="ChEBI" id="CHEBI:30013"/>
        <dbReference type="ChEBI" id="CHEBI:30616"/>
        <dbReference type="ChEBI" id="CHEBI:61977"/>
        <dbReference type="ChEBI" id="CHEBI:456216"/>
        <dbReference type="EC" id="2.7.11.13"/>
    </reaction>
</comment>
<evidence type="ECO:0000256" key="2">
    <source>
        <dbReference type="ARBA" id="ARBA00022527"/>
    </source>
</evidence>
<keyword evidence="4" id="KW-0479">Metal-binding</keyword>
<dbReference type="SMART" id="SM00742">
    <property type="entry name" value="Hr1"/>
    <property type="match status" value="1"/>
</dbReference>
<keyword evidence="2" id="KW-0723">Serine/threonine-protein kinase</keyword>
<dbReference type="OrthoDB" id="63267at2759"/>
<comment type="catalytic activity">
    <reaction evidence="11">
        <text>L-threonyl-[protein] + ATP = O-phospho-L-threonyl-[protein] + ADP + H(+)</text>
        <dbReference type="Rhea" id="RHEA:46608"/>
        <dbReference type="Rhea" id="RHEA-COMP:11060"/>
        <dbReference type="Rhea" id="RHEA-COMP:11605"/>
        <dbReference type="ChEBI" id="CHEBI:15378"/>
        <dbReference type="ChEBI" id="CHEBI:30013"/>
        <dbReference type="ChEBI" id="CHEBI:30616"/>
        <dbReference type="ChEBI" id="CHEBI:61977"/>
        <dbReference type="ChEBI" id="CHEBI:456216"/>
        <dbReference type="EC" id="2.7.11.1"/>
    </reaction>
</comment>
<keyword evidence="19" id="KW-1185">Reference proteome</keyword>
<dbReference type="GO" id="GO:0004697">
    <property type="term" value="F:diacylglycerol-dependent serine/threonine kinase activity"/>
    <property type="evidence" value="ECO:0007669"/>
    <property type="project" value="UniProtKB-EC"/>
</dbReference>
<feature type="domain" description="Protein kinase" evidence="16">
    <location>
        <begin position="549"/>
        <end position="698"/>
    </location>
</feature>
<dbReference type="Pfam" id="PF00069">
    <property type="entry name" value="Pkinase"/>
    <property type="match status" value="1"/>
</dbReference>
<name>A0A137NWE1_CONC2</name>
<keyword evidence="7" id="KW-0862">Zinc</keyword>
<accession>A0A137NWE1</accession>
<protein>
    <recommendedName>
        <fullName evidence="1">non-specific serine/threonine protein kinase</fullName>
        <ecNumber evidence="1">2.7.11.1</ecNumber>
    </recommendedName>
</protein>
<dbReference type="InterPro" id="IPR000008">
    <property type="entry name" value="C2_dom"/>
</dbReference>
<evidence type="ECO:0000313" key="18">
    <source>
        <dbReference type="EMBL" id="KXN66971.1"/>
    </source>
</evidence>
<dbReference type="PANTHER" id="PTHR24356:SF390">
    <property type="entry name" value="PROTEIN KINASE C, BRAIN ISOZYME-RELATED"/>
    <property type="match status" value="1"/>
</dbReference>
<evidence type="ECO:0000259" key="15">
    <source>
        <dbReference type="PROSITE" id="PS50004"/>
    </source>
</evidence>
<dbReference type="PANTHER" id="PTHR24356">
    <property type="entry name" value="SERINE/THREONINE-PROTEIN KINASE"/>
    <property type="match status" value="1"/>
</dbReference>
<evidence type="ECO:0000256" key="3">
    <source>
        <dbReference type="ARBA" id="ARBA00022679"/>
    </source>
</evidence>
<dbReference type="GO" id="GO:0035556">
    <property type="term" value="P:intracellular signal transduction"/>
    <property type="evidence" value="ECO:0007669"/>
    <property type="project" value="TreeGrafter"/>
</dbReference>
<evidence type="ECO:0000256" key="12">
    <source>
        <dbReference type="ARBA" id="ARBA00048679"/>
    </source>
</evidence>
<dbReference type="FunFam" id="3.30.200.20:FF:000103">
    <property type="entry name" value="Protein kinase C"/>
    <property type="match status" value="1"/>
</dbReference>
<dbReference type="Gene3D" id="2.60.40.150">
    <property type="entry name" value="C2 domain"/>
    <property type="match status" value="1"/>
</dbReference>
<dbReference type="PROSITE" id="PS50081">
    <property type="entry name" value="ZF_DAG_PE_2"/>
    <property type="match status" value="2"/>
</dbReference>
<dbReference type="InterPro" id="IPR011009">
    <property type="entry name" value="Kinase-like_dom_sf"/>
</dbReference>
<dbReference type="EMBL" id="KQ964672">
    <property type="protein sequence ID" value="KXN66971.1"/>
    <property type="molecule type" value="Genomic_DNA"/>
</dbReference>
<dbReference type="SUPFAM" id="SSF46585">
    <property type="entry name" value="HR1 repeat"/>
    <property type="match status" value="1"/>
</dbReference>
<dbReference type="GO" id="GO:0005524">
    <property type="term" value="F:ATP binding"/>
    <property type="evidence" value="ECO:0007669"/>
    <property type="project" value="UniProtKB-UniRule"/>
</dbReference>
<dbReference type="CDD" id="cd20822">
    <property type="entry name" value="C1_ScPKC1-like_rpt1"/>
    <property type="match status" value="1"/>
</dbReference>
<dbReference type="PROSITE" id="PS50004">
    <property type="entry name" value="C2"/>
    <property type="match status" value="1"/>
</dbReference>
<evidence type="ECO:0000256" key="7">
    <source>
        <dbReference type="ARBA" id="ARBA00022833"/>
    </source>
</evidence>
<feature type="domain" description="C2" evidence="15">
    <location>
        <begin position="187"/>
        <end position="297"/>
    </location>
</feature>
<dbReference type="EC" id="2.7.11.1" evidence="1"/>
<dbReference type="InterPro" id="IPR050236">
    <property type="entry name" value="Ser_Thr_kinase_AGC"/>
</dbReference>
<evidence type="ECO:0000256" key="6">
    <source>
        <dbReference type="ARBA" id="ARBA00022777"/>
    </source>
</evidence>
<comment type="catalytic activity">
    <reaction evidence="12">
        <text>L-seryl-[protein] + ATP = O-phospho-L-seryl-[protein] + ADP + H(+)</text>
        <dbReference type="Rhea" id="RHEA:17989"/>
        <dbReference type="Rhea" id="RHEA-COMP:9863"/>
        <dbReference type="Rhea" id="RHEA-COMP:11604"/>
        <dbReference type="ChEBI" id="CHEBI:15378"/>
        <dbReference type="ChEBI" id="CHEBI:29999"/>
        <dbReference type="ChEBI" id="CHEBI:30616"/>
        <dbReference type="ChEBI" id="CHEBI:83421"/>
        <dbReference type="ChEBI" id="CHEBI:456216"/>
        <dbReference type="EC" id="2.7.11.1"/>
    </reaction>
</comment>
<dbReference type="InterPro" id="IPR035892">
    <property type="entry name" value="C2_domain_sf"/>
</dbReference>
<evidence type="ECO:0000256" key="10">
    <source>
        <dbReference type="ARBA" id="ARBA00047470"/>
    </source>
</evidence>
<keyword evidence="6" id="KW-0418">Kinase</keyword>
<keyword evidence="8 13" id="KW-0067">ATP-binding</keyword>
<dbReference type="PROSITE" id="PS00108">
    <property type="entry name" value="PROTEIN_KINASE_ST"/>
    <property type="match status" value="1"/>
</dbReference>
<dbReference type="InterPro" id="IPR046349">
    <property type="entry name" value="C1-like_sf"/>
</dbReference>
<evidence type="ECO:0000259" key="17">
    <source>
        <dbReference type="PROSITE" id="PS50081"/>
    </source>
</evidence>
<dbReference type="InterPro" id="IPR002219">
    <property type="entry name" value="PKC_DAG/PE"/>
</dbReference>
<evidence type="ECO:0000256" key="1">
    <source>
        <dbReference type="ARBA" id="ARBA00012513"/>
    </source>
</evidence>
<feature type="coiled-coil region" evidence="14">
    <location>
        <begin position="39"/>
        <end position="66"/>
    </location>
</feature>
<proteinExistence type="predicted"/>
<dbReference type="Gene3D" id="1.10.510.10">
    <property type="entry name" value="Transferase(Phosphotransferase) domain 1"/>
    <property type="match status" value="1"/>
</dbReference>
<dbReference type="Gene3D" id="1.10.287.160">
    <property type="entry name" value="HR1 repeat"/>
    <property type="match status" value="1"/>
</dbReference>
<comment type="catalytic activity">
    <reaction evidence="10">
        <text>L-seryl-[protein] + ATP = O-phospho-L-seryl-[protein] + ADP + H(+)</text>
        <dbReference type="Rhea" id="RHEA:17989"/>
        <dbReference type="Rhea" id="RHEA-COMP:9863"/>
        <dbReference type="Rhea" id="RHEA-COMP:11604"/>
        <dbReference type="ChEBI" id="CHEBI:15378"/>
        <dbReference type="ChEBI" id="CHEBI:29999"/>
        <dbReference type="ChEBI" id="CHEBI:30616"/>
        <dbReference type="ChEBI" id="CHEBI:83421"/>
        <dbReference type="ChEBI" id="CHEBI:456216"/>
        <dbReference type="EC" id="2.7.11.13"/>
    </reaction>
</comment>
<dbReference type="SUPFAM" id="SSF57889">
    <property type="entry name" value="Cysteine-rich domain"/>
    <property type="match status" value="2"/>
</dbReference>
<dbReference type="InterPro" id="IPR011072">
    <property type="entry name" value="HR1_rho-bd"/>
</dbReference>
<feature type="domain" description="Phorbol-ester/DAG-type" evidence="17">
    <location>
        <begin position="440"/>
        <end position="490"/>
    </location>
</feature>
<dbReference type="PROSITE" id="PS50011">
    <property type="entry name" value="PROTEIN_KINASE_DOM"/>
    <property type="match status" value="1"/>
</dbReference>
<dbReference type="InterPro" id="IPR008271">
    <property type="entry name" value="Ser/Thr_kinase_AS"/>
</dbReference>
<dbReference type="Pfam" id="PF00130">
    <property type="entry name" value="C1_1"/>
    <property type="match status" value="2"/>
</dbReference>
<dbReference type="PROSITE" id="PS00107">
    <property type="entry name" value="PROTEIN_KINASE_ATP"/>
    <property type="match status" value="1"/>
</dbReference>
<dbReference type="InterPro" id="IPR036274">
    <property type="entry name" value="HR1_rpt_sf"/>
</dbReference>
<keyword evidence="5 13" id="KW-0547">Nucleotide-binding</keyword>
<dbReference type="PROSITE" id="PS00479">
    <property type="entry name" value="ZF_DAG_PE_1"/>
    <property type="match status" value="1"/>
</dbReference>
<evidence type="ECO:0000313" key="19">
    <source>
        <dbReference type="Proteomes" id="UP000070444"/>
    </source>
</evidence>
<dbReference type="Gene3D" id="3.30.60.20">
    <property type="match status" value="2"/>
</dbReference>
<dbReference type="SMART" id="SM00220">
    <property type="entry name" value="S_TKc"/>
    <property type="match status" value="1"/>
</dbReference>
<gene>
    <name evidence="18" type="ORF">CONCODRAFT_80330</name>
</gene>
<evidence type="ECO:0000256" key="5">
    <source>
        <dbReference type="ARBA" id="ARBA00022741"/>
    </source>
</evidence>
<evidence type="ECO:0000256" key="14">
    <source>
        <dbReference type="SAM" id="Coils"/>
    </source>
</evidence>
<dbReference type="SMART" id="SM00239">
    <property type="entry name" value="C2"/>
    <property type="match status" value="1"/>
</dbReference>